<organism evidence="2 3">
    <name type="scientific">Pseudolysobacter antarcticus</name>
    <dbReference type="NCBI Taxonomy" id="2511995"/>
    <lineage>
        <taxon>Bacteria</taxon>
        <taxon>Pseudomonadati</taxon>
        <taxon>Pseudomonadota</taxon>
        <taxon>Gammaproteobacteria</taxon>
        <taxon>Lysobacterales</taxon>
        <taxon>Rhodanobacteraceae</taxon>
        <taxon>Pseudolysobacter</taxon>
    </lineage>
</organism>
<name>A0A411HLF0_9GAMM</name>
<dbReference type="EMBL" id="CP035704">
    <property type="protein sequence ID" value="QBB71356.1"/>
    <property type="molecule type" value="Genomic_DNA"/>
</dbReference>
<keyword evidence="3" id="KW-1185">Reference proteome</keyword>
<evidence type="ECO:0000313" key="2">
    <source>
        <dbReference type="EMBL" id="QBB71356.1"/>
    </source>
</evidence>
<dbReference type="OrthoDB" id="9810270at2"/>
<feature type="transmembrane region" description="Helical" evidence="1">
    <location>
        <begin position="114"/>
        <end position="146"/>
    </location>
</feature>
<feature type="transmembrane region" description="Helical" evidence="1">
    <location>
        <begin position="181"/>
        <end position="200"/>
    </location>
</feature>
<sequence length="201" mass="22406">MQIFRPMYEMALRWAAHPQAPKLLGGLSFVEAFIFPIAPEVMLAPMVLRKPQHWAWYASISLVCSMFGAFVGYALGHFAFDMLRPMLADIGWLPTIDAQVENLRTAMLDNPFKAFWLLVAAGFIPIPLKFATWACGIVGVPMLAFIPGMLIGRGKRVFAVAGAIRLGGAKAEAALHRWIEWIGWGVLVLIAALVIYFRYLR</sequence>
<reference evidence="2 3" key="1">
    <citation type="submission" date="2019-01" db="EMBL/GenBank/DDBJ databases">
        <title>Pseudolysobacter antarctica gen. nov., sp. nov., isolated from Fildes Peninsula, Antarctica.</title>
        <authorList>
            <person name="Wei Z."/>
            <person name="Peng F."/>
        </authorList>
    </citation>
    <scope>NUCLEOTIDE SEQUENCE [LARGE SCALE GENOMIC DNA]</scope>
    <source>
        <strain evidence="2 3">AQ6-296</strain>
    </source>
</reference>
<accession>A0A411HLF0</accession>
<keyword evidence="1" id="KW-1133">Transmembrane helix</keyword>
<dbReference type="GO" id="GO:0005886">
    <property type="term" value="C:plasma membrane"/>
    <property type="evidence" value="ECO:0007669"/>
    <property type="project" value="TreeGrafter"/>
</dbReference>
<feature type="transmembrane region" description="Helical" evidence="1">
    <location>
        <begin position="23"/>
        <end position="48"/>
    </location>
</feature>
<proteinExistence type="predicted"/>
<evidence type="ECO:0000256" key="1">
    <source>
        <dbReference type="SAM" id="Phobius"/>
    </source>
</evidence>
<evidence type="ECO:0000313" key="3">
    <source>
        <dbReference type="Proteomes" id="UP000291562"/>
    </source>
</evidence>
<dbReference type="PANTHER" id="PTHR42709">
    <property type="entry name" value="ALKALINE PHOSPHATASE LIKE PROTEIN"/>
    <property type="match status" value="1"/>
</dbReference>
<dbReference type="KEGG" id="xbc:ELE36_13895"/>
<dbReference type="Proteomes" id="UP000291562">
    <property type="component" value="Chromosome"/>
</dbReference>
<dbReference type="PANTHER" id="PTHR42709:SF11">
    <property type="entry name" value="DEDA FAMILY PROTEIN"/>
    <property type="match status" value="1"/>
</dbReference>
<protein>
    <submittedName>
        <fullName evidence="2">DedA family protein</fullName>
    </submittedName>
</protein>
<dbReference type="AlphaFoldDB" id="A0A411HLF0"/>
<keyword evidence="1" id="KW-0812">Transmembrane</keyword>
<dbReference type="InterPro" id="IPR051311">
    <property type="entry name" value="DedA_domain"/>
</dbReference>
<dbReference type="RefSeq" id="WP_129834279.1">
    <property type="nucleotide sequence ID" value="NZ_CP035704.1"/>
</dbReference>
<feature type="transmembrane region" description="Helical" evidence="1">
    <location>
        <begin position="54"/>
        <end position="76"/>
    </location>
</feature>
<gene>
    <name evidence="2" type="ORF">ELE36_13895</name>
</gene>
<keyword evidence="1" id="KW-0472">Membrane</keyword>